<organism evidence="1 2">
    <name type="scientific">Candidatus Nitrosocosmicus arcticus</name>
    <dbReference type="NCBI Taxonomy" id="2035267"/>
    <lineage>
        <taxon>Archaea</taxon>
        <taxon>Nitrososphaerota</taxon>
        <taxon>Nitrososphaeria</taxon>
        <taxon>Nitrososphaerales</taxon>
        <taxon>Nitrososphaeraceae</taxon>
        <taxon>Candidatus Nitrosocosmicus</taxon>
    </lineage>
</organism>
<keyword evidence="2" id="KW-1185">Reference proteome</keyword>
<dbReference type="Proteomes" id="UP000315289">
    <property type="component" value="Unassembled WGS sequence"/>
</dbReference>
<accession>A0A557SSG6</accession>
<proteinExistence type="predicted"/>
<dbReference type="RefSeq" id="WP_144733289.1">
    <property type="nucleotide sequence ID" value="NZ_ML675589.1"/>
</dbReference>
<dbReference type="AlphaFoldDB" id="A0A557SSG6"/>
<comment type="caution">
    <text evidence="1">The sequence shown here is derived from an EMBL/GenBank/DDBJ whole genome shotgun (WGS) entry which is preliminary data.</text>
</comment>
<gene>
    <name evidence="1" type="ORF">NARC_140006</name>
</gene>
<protein>
    <submittedName>
        <fullName evidence="1">Uncharacterized protein</fullName>
    </submittedName>
</protein>
<name>A0A557SSG6_9ARCH</name>
<dbReference type="EMBL" id="VOAH01000014">
    <property type="protein sequence ID" value="TVP39551.1"/>
    <property type="molecule type" value="Genomic_DNA"/>
</dbReference>
<sequence>MDTSQLEELIKLRHTHINSTLFIHQLLNSKFGRWILPLYSNYYGGLMFATAESNPDNSWIFYEVIPISLFVSEKA</sequence>
<evidence type="ECO:0000313" key="1">
    <source>
        <dbReference type="EMBL" id="TVP39551.1"/>
    </source>
</evidence>
<evidence type="ECO:0000313" key="2">
    <source>
        <dbReference type="Proteomes" id="UP000315289"/>
    </source>
</evidence>
<reference evidence="1 2" key="1">
    <citation type="journal article" date="2019" name="Front. Microbiol.">
        <title>Ammonia Oxidation by the Arctic Terrestrial Thaumarchaeote Candidatus Nitrosocosmicus arcticus Is Stimulated by Increasing Temperatures.</title>
        <authorList>
            <person name="Alves R.J.E."/>
            <person name="Kerou M."/>
            <person name="Zappe A."/>
            <person name="Bittner R."/>
            <person name="Abby S.S."/>
            <person name="Schmidt H.A."/>
            <person name="Pfeifer K."/>
            <person name="Schleper C."/>
        </authorList>
    </citation>
    <scope>NUCLEOTIDE SEQUENCE [LARGE SCALE GENOMIC DNA]</scope>
    <source>
        <strain evidence="1 2">Kfb</strain>
    </source>
</reference>